<dbReference type="OrthoDB" id="102593at2157"/>
<gene>
    <name evidence="1" type="ordered locus">TERMP_01049</name>
</gene>
<sequence length="309" mass="34859">MKFIFGGKKKEEKKSSIDPELRRIVGRIMSSHGEGLYQLLVRASPDGDVEKIKKMLAHNEAYNAPEVTTKSKYRKMYVETKDLQHKIAAAHYPILHTFLALAYHTGSHSPLTASVVGDILTAAYQTKADYSELKKRKETLARAIAKRAKERGITTDEDKTAKVVETALDKAFKIIDKIAPDHKKENLAILTRAISASTDDPFVVLRNAGIDIEPELEEFRQFLAEISGKKIEEKPKLQIIPPEVLAIVKGLKFADYSDSALKRAEEELLSKIDSLLDSYPKTARLIGHYAALLRLIQRKDFEKLEELFE</sequence>
<protein>
    <submittedName>
        <fullName evidence="1">Uncharacterized protein</fullName>
    </submittedName>
</protein>
<organism evidence="1 2">
    <name type="scientific">Thermococcus barophilus (strain DSM 11836 / MP)</name>
    <dbReference type="NCBI Taxonomy" id="391623"/>
    <lineage>
        <taxon>Archaea</taxon>
        <taxon>Methanobacteriati</taxon>
        <taxon>Methanobacteriota</taxon>
        <taxon>Thermococci</taxon>
        <taxon>Thermococcales</taxon>
        <taxon>Thermococcaceae</taxon>
        <taxon>Thermococcus</taxon>
    </lineage>
</organism>
<reference evidence="1 2" key="1">
    <citation type="journal article" date="2011" name="J. Bacteriol.">
        <title>Complete genome sequence of the hyperthermophilic, piezophilic, heterotrophic, and carboxydotrophic archaeon Thermococcus barophilus MP.</title>
        <authorList>
            <person name="Vannier P."/>
            <person name="Marteinsson V.T."/>
            <person name="Fridjonsson O.H."/>
            <person name="Oger P."/>
            <person name="Jebbar M."/>
        </authorList>
    </citation>
    <scope>NUCLEOTIDE SEQUENCE [LARGE SCALE GENOMIC DNA]</scope>
    <source>
        <strain evidence="2">DSM 11836 / MP</strain>
    </source>
</reference>
<name>F0LMP6_THEBM</name>
<dbReference type="AlphaFoldDB" id="F0LMP6"/>
<dbReference type="EMBL" id="CP002372">
    <property type="protein sequence ID" value="ADT84025.1"/>
    <property type="molecule type" value="Genomic_DNA"/>
</dbReference>
<dbReference type="GeneID" id="10041366"/>
<dbReference type="PATRIC" id="fig|391623.17.peg.1052"/>
<dbReference type="Proteomes" id="UP000007478">
    <property type="component" value="Chromosome"/>
</dbReference>
<dbReference type="eggNOG" id="arCOG10341">
    <property type="taxonomic scope" value="Archaea"/>
</dbReference>
<evidence type="ECO:0000313" key="2">
    <source>
        <dbReference type="Proteomes" id="UP000007478"/>
    </source>
</evidence>
<dbReference type="HOGENOM" id="CLU_078140_0_0_2"/>
<evidence type="ECO:0000313" key="1">
    <source>
        <dbReference type="EMBL" id="ADT84025.1"/>
    </source>
</evidence>
<dbReference type="RefSeq" id="WP_013467323.1">
    <property type="nucleotide sequence ID" value="NC_014804.1"/>
</dbReference>
<proteinExistence type="predicted"/>
<keyword evidence="2" id="KW-1185">Reference proteome</keyword>
<accession>F0LMP6</accession>
<dbReference type="KEGG" id="tba:TERMP_01049"/>